<gene>
    <name evidence="1" type="ORF">LARI1_G007061</name>
</gene>
<evidence type="ECO:0008006" key="3">
    <source>
        <dbReference type="Google" id="ProtNLM"/>
    </source>
</evidence>
<dbReference type="Gene3D" id="3.40.50.720">
    <property type="entry name" value="NAD(P)-binding Rossmann-like Domain"/>
    <property type="match status" value="1"/>
</dbReference>
<dbReference type="PANTHER" id="PTHR14097:SF9">
    <property type="entry name" value="EPIMERASE, PUTATIVE (AFU_ORTHOLOGUE AFUA_8G07320)-RELATED"/>
    <property type="match status" value="1"/>
</dbReference>
<dbReference type="OrthoDB" id="3535423at2759"/>
<dbReference type="EMBL" id="QGMF01000427">
    <property type="protein sequence ID" value="TVY15973.1"/>
    <property type="molecule type" value="Genomic_DNA"/>
</dbReference>
<evidence type="ECO:0000313" key="1">
    <source>
        <dbReference type="EMBL" id="TVY15973.1"/>
    </source>
</evidence>
<dbReference type="InterPro" id="IPR036291">
    <property type="entry name" value="NAD(P)-bd_dom_sf"/>
</dbReference>
<keyword evidence="2" id="KW-1185">Reference proteome</keyword>
<comment type="caution">
    <text evidence="1">The sequence shown here is derived from an EMBL/GenBank/DDBJ whole genome shotgun (WGS) entry which is preliminary data.</text>
</comment>
<evidence type="ECO:0000313" key="2">
    <source>
        <dbReference type="Proteomes" id="UP000469559"/>
    </source>
</evidence>
<dbReference type="Proteomes" id="UP000469559">
    <property type="component" value="Unassembled WGS sequence"/>
</dbReference>
<dbReference type="PANTHER" id="PTHR14097">
    <property type="entry name" value="OXIDOREDUCTASE HTATIP2"/>
    <property type="match status" value="1"/>
</dbReference>
<accession>A0A8T9BC61</accession>
<name>A0A8T9BC61_9HELO</name>
<sequence>MRLIVAGATGFVATEVLRQAINNPAITSLVALARRETACPDNAGENATKFTSAVCEDFGNYSEDVKKQLAGANACIWLIAVTPSKLKTMPFDEVRNICLDYTDYGIATMAPLAAKPFRFMYCSGVNAERDQTKKLWIMHDYGLLRGKAEQNVLDFAAASNGAVEASTAKPGMIAGPNTPWTRAIAKTIISTVVGLPRVEVHEIAAAMISGVVGGFESDTYLNEDLVRVGRKVLESEKSSA</sequence>
<dbReference type="AlphaFoldDB" id="A0A8T9BC61"/>
<dbReference type="SUPFAM" id="SSF51735">
    <property type="entry name" value="NAD(P)-binding Rossmann-fold domains"/>
    <property type="match status" value="1"/>
</dbReference>
<proteinExistence type="predicted"/>
<reference evidence="1 2" key="1">
    <citation type="submission" date="2018-05" db="EMBL/GenBank/DDBJ databases">
        <title>Whole genome sequencing for identification of molecular markers to develop diagnostic detection tools for the regulated plant pathogen Lachnellula willkommii.</title>
        <authorList>
            <person name="Giroux E."/>
            <person name="Bilodeau G."/>
        </authorList>
    </citation>
    <scope>NUCLEOTIDE SEQUENCE [LARGE SCALE GENOMIC DNA]</scope>
    <source>
        <strain evidence="1 2">CBS 203.66</strain>
    </source>
</reference>
<protein>
    <recommendedName>
        <fullName evidence="3">NAD(P)-binding domain-containing protein</fullName>
    </recommendedName>
</protein>
<organism evidence="1 2">
    <name type="scientific">Lachnellula arida</name>
    <dbReference type="NCBI Taxonomy" id="1316785"/>
    <lineage>
        <taxon>Eukaryota</taxon>
        <taxon>Fungi</taxon>
        <taxon>Dikarya</taxon>
        <taxon>Ascomycota</taxon>
        <taxon>Pezizomycotina</taxon>
        <taxon>Leotiomycetes</taxon>
        <taxon>Helotiales</taxon>
        <taxon>Lachnaceae</taxon>
        <taxon>Lachnellula</taxon>
    </lineage>
</organism>